<evidence type="ECO:0000313" key="4">
    <source>
        <dbReference type="Proteomes" id="UP000053815"/>
    </source>
</evidence>
<dbReference type="OrthoDB" id="185373at2759"/>
<keyword evidence="1" id="KW-0677">Repeat</keyword>
<dbReference type="InterPro" id="IPR002885">
    <property type="entry name" value="PPR_rpt"/>
</dbReference>
<dbReference type="PANTHER" id="PTHR47936:SF1">
    <property type="entry name" value="PENTATRICOPEPTIDE REPEAT-CONTAINING PROTEIN GUN1, CHLOROPLASTIC"/>
    <property type="match status" value="1"/>
</dbReference>
<gene>
    <name evidence="3" type="ORF">MAM1_0156c06819</name>
</gene>
<dbReference type="STRING" id="91626.A0A0C9MYM0"/>
<dbReference type="PROSITE" id="PS51375">
    <property type="entry name" value="PPR"/>
    <property type="match status" value="1"/>
</dbReference>
<dbReference type="AlphaFoldDB" id="A0A0C9MYM0"/>
<proteinExistence type="predicted"/>
<sequence>MAQNILRTSTTRRVCLASTTNNTKHWLDVRLFSSKTTGWFRRFLSPAEEKKLYFGITSSFREKLVEQSNKSAQTYSNIIEHAILSAKPLPSKTTKTGMLSFARIEQLKLDLDAAGKQRDTERLNELEMEMNRADLKTVTMYNRLIRAYLWSDSLESAQHVLESFEQGGMVPTTRTFTYLIQAYLKQNDLQAAKQLVEQMQHLSLLRLRNNFDCSIMLKYYQVAGDTHAIEYLWRDMMLHADVIKPGPGLFTQYLEYLHDIKDLNTITQLAHDFLMQQHSQQPLNSHQYVTWMKAVKAIATTTNTQRAEHLLFHLIKNAPPKISWDKAKGAMQQIVASYLAQEQELKAVAFYYKLGKLGVPDTAFEPQMLYSIETVLQGLEKRNGSTTLEESKAALAELEGLILAKV</sequence>
<dbReference type="PANTHER" id="PTHR47936">
    <property type="entry name" value="PPR_LONG DOMAIN-CONTAINING PROTEIN"/>
    <property type="match status" value="1"/>
</dbReference>
<dbReference type="EMBL" id="DF836445">
    <property type="protein sequence ID" value="GAN07323.1"/>
    <property type="molecule type" value="Genomic_DNA"/>
</dbReference>
<dbReference type="NCBIfam" id="TIGR00756">
    <property type="entry name" value="PPR"/>
    <property type="match status" value="1"/>
</dbReference>
<keyword evidence="4" id="KW-1185">Reference proteome</keyword>
<evidence type="ECO:0000256" key="2">
    <source>
        <dbReference type="PROSITE-ProRule" id="PRU00708"/>
    </source>
</evidence>
<protein>
    <submittedName>
        <fullName evidence="3">Uncharacterized protein</fullName>
    </submittedName>
</protein>
<dbReference type="InterPro" id="IPR011990">
    <property type="entry name" value="TPR-like_helical_dom_sf"/>
</dbReference>
<reference evidence="3" key="1">
    <citation type="submission" date="2014-09" db="EMBL/GenBank/DDBJ databases">
        <title>Draft genome sequence of an oleaginous Mucoromycotina fungus Mucor ambiguus NBRC6742.</title>
        <authorList>
            <person name="Takeda I."/>
            <person name="Yamane N."/>
            <person name="Morita T."/>
            <person name="Tamano K."/>
            <person name="Machida M."/>
            <person name="Baker S."/>
            <person name="Koike H."/>
        </authorList>
    </citation>
    <scope>NUCLEOTIDE SEQUENCE</scope>
    <source>
        <strain evidence="3">NBRC 6742</strain>
    </source>
</reference>
<accession>A0A0C9MYM0</accession>
<dbReference type="Gene3D" id="1.25.40.10">
    <property type="entry name" value="Tetratricopeptide repeat domain"/>
    <property type="match status" value="1"/>
</dbReference>
<evidence type="ECO:0000313" key="3">
    <source>
        <dbReference type="EMBL" id="GAN07323.1"/>
    </source>
</evidence>
<feature type="repeat" description="PPR" evidence="2">
    <location>
        <begin position="137"/>
        <end position="171"/>
    </location>
</feature>
<dbReference type="Proteomes" id="UP000053815">
    <property type="component" value="Unassembled WGS sequence"/>
</dbReference>
<evidence type="ECO:0000256" key="1">
    <source>
        <dbReference type="ARBA" id="ARBA00022737"/>
    </source>
</evidence>
<dbReference type="Pfam" id="PF13812">
    <property type="entry name" value="PPR_3"/>
    <property type="match status" value="1"/>
</dbReference>
<organism evidence="3">
    <name type="scientific">Mucor ambiguus</name>
    <dbReference type="NCBI Taxonomy" id="91626"/>
    <lineage>
        <taxon>Eukaryota</taxon>
        <taxon>Fungi</taxon>
        <taxon>Fungi incertae sedis</taxon>
        <taxon>Mucoromycota</taxon>
        <taxon>Mucoromycotina</taxon>
        <taxon>Mucoromycetes</taxon>
        <taxon>Mucorales</taxon>
        <taxon>Mucorineae</taxon>
        <taxon>Mucoraceae</taxon>
        <taxon>Mucor</taxon>
    </lineage>
</organism>
<name>A0A0C9MYM0_9FUNG</name>